<name>A0ABS8PU76_9BACT</name>
<dbReference type="EMBL" id="JAJNEC010000005">
    <property type="protein sequence ID" value="MCD2423471.1"/>
    <property type="molecule type" value="Genomic_DNA"/>
</dbReference>
<proteinExistence type="predicted"/>
<organism evidence="2 3">
    <name type="scientific">Niabella pedocola</name>
    <dbReference type="NCBI Taxonomy" id="1752077"/>
    <lineage>
        <taxon>Bacteria</taxon>
        <taxon>Pseudomonadati</taxon>
        <taxon>Bacteroidota</taxon>
        <taxon>Chitinophagia</taxon>
        <taxon>Chitinophagales</taxon>
        <taxon>Chitinophagaceae</taxon>
        <taxon>Niabella</taxon>
    </lineage>
</organism>
<evidence type="ECO:0000313" key="2">
    <source>
        <dbReference type="EMBL" id="MCD2423471.1"/>
    </source>
</evidence>
<sequence>MSFYAILKISGKTYNVLSAAYDFKKSTDQYGKPRVGTDGGMISLIVESSLDTLFIKWMLSPTMTQEGEIIFMKRDTKAAMRRVQFSNGYCLNYSETFTGSGENPMTIGLLISCSKMEIDGEVFDKSKFWGGSSGGSKSGESAGANNNASGGNVNSFIPD</sequence>
<accession>A0ABS8PU76</accession>
<dbReference type="RefSeq" id="WP_231004734.1">
    <property type="nucleotide sequence ID" value="NZ_JAJNEC010000005.1"/>
</dbReference>
<feature type="compositionally biased region" description="Low complexity" evidence="1">
    <location>
        <begin position="138"/>
        <end position="159"/>
    </location>
</feature>
<reference evidence="2 3" key="1">
    <citation type="submission" date="2021-11" db="EMBL/GenBank/DDBJ databases">
        <title>Genomic of Niabella pedocola.</title>
        <authorList>
            <person name="Wu T."/>
        </authorList>
    </citation>
    <scope>NUCLEOTIDE SEQUENCE [LARGE SCALE GENOMIC DNA]</scope>
    <source>
        <strain evidence="2 3">JCM 31011</strain>
    </source>
</reference>
<evidence type="ECO:0008006" key="4">
    <source>
        <dbReference type="Google" id="ProtNLM"/>
    </source>
</evidence>
<feature type="region of interest" description="Disordered" evidence="1">
    <location>
        <begin position="132"/>
        <end position="159"/>
    </location>
</feature>
<dbReference type="Proteomes" id="UP001199816">
    <property type="component" value="Unassembled WGS sequence"/>
</dbReference>
<evidence type="ECO:0000256" key="1">
    <source>
        <dbReference type="SAM" id="MobiDB-lite"/>
    </source>
</evidence>
<evidence type="ECO:0000313" key="3">
    <source>
        <dbReference type="Proteomes" id="UP001199816"/>
    </source>
</evidence>
<protein>
    <recommendedName>
        <fullName evidence="4">Phage tail protein</fullName>
    </recommendedName>
</protein>
<comment type="caution">
    <text evidence="2">The sequence shown here is derived from an EMBL/GenBank/DDBJ whole genome shotgun (WGS) entry which is preliminary data.</text>
</comment>
<dbReference type="Pfam" id="PF17642">
    <property type="entry name" value="TssD"/>
    <property type="match status" value="1"/>
</dbReference>
<dbReference type="InterPro" id="IPR041408">
    <property type="entry name" value="Hcp_Tssd"/>
</dbReference>
<gene>
    <name evidence="2" type="ORF">LQ567_11910</name>
</gene>
<keyword evidence="3" id="KW-1185">Reference proteome</keyword>